<proteinExistence type="predicted"/>
<reference evidence="1" key="1">
    <citation type="submission" date="2019-12" db="EMBL/GenBank/DDBJ databases">
        <title>Microbes associate with the intestines of laboratory mice.</title>
        <authorList>
            <person name="Navarre W."/>
            <person name="Wong E."/>
        </authorList>
    </citation>
    <scope>NUCLEOTIDE SEQUENCE</scope>
    <source>
        <strain evidence="1">NM79_F5</strain>
    </source>
</reference>
<dbReference type="EMBL" id="WSRQ01000019">
    <property type="protein sequence ID" value="MVX64646.1"/>
    <property type="molecule type" value="Genomic_DNA"/>
</dbReference>
<comment type="caution">
    <text evidence="1">The sequence shown here is derived from an EMBL/GenBank/DDBJ whole genome shotgun (WGS) entry which is preliminary data.</text>
</comment>
<name>A0A964RN03_9CLOT</name>
<organism evidence="1 2">
    <name type="scientific">Clostridium chromiireducens</name>
    <dbReference type="NCBI Taxonomy" id="225345"/>
    <lineage>
        <taxon>Bacteria</taxon>
        <taxon>Bacillati</taxon>
        <taxon>Bacillota</taxon>
        <taxon>Clostridia</taxon>
        <taxon>Eubacteriales</taxon>
        <taxon>Clostridiaceae</taxon>
        <taxon>Clostridium</taxon>
    </lineage>
</organism>
<evidence type="ECO:0000313" key="2">
    <source>
        <dbReference type="Proteomes" id="UP000656077"/>
    </source>
</evidence>
<dbReference type="RefSeq" id="WP_160359529.1">
    <property type="nucleotide sequence ID" value="NZ_WSRQ01000019.1"/>
</dbReference>
<gene>
    <name evidence="1" type="ORF">GKZ28_13180</name>
</gene>
<dbReference type="Proteomes" id="UP000656077">
    <property type="component" value="Unassembled WGS sequence"/>
</dbReference>
<dbReference type="AlphaFoldDB" id="A0A964RN03"/>
<protein>
    <submittedName>
        <fullName evidence="1">Uncharacterized protein</fullName>
    </submittedName>
</protein>
<accession>A0A964RN03</accession>
<sequence length="75" mass="9070">MVQDYYSLIKRIRELRSKYPQLSLDEKLNLLNLELKIEAKYIKGNDCHTKSEKKQLKQKINEIRRHNAKNNIENK</sequence>
<evidence type="ECO:0000313" key="1">
    <source>
        <dbReference type="EMBL" id="MVX64646.1"/>
    </source>
</evidence>